<proteinExistence type="predicted"/>
<dbReference type="AlphaFoldDB" id="A0AAW1P1F0"/>
<reference evidence="8 9" key="1">
    <citation type="journal article" date="2024" name="Nat. Commun.">
        <title>Phylogenomics reveals the evolutionary origins of lichenization in chlorophyte algae.</title>
        <authorList>
            <person name="Puginier C."/>
            <person name="Libourel C."/>
            <person name="Otte J."/>
            <person name="Skaloud P."/>
            <person name="Haon M."/>
            <person name="Grisel S."/>
            <person name="Petersen M."/>
            <person name="Berrin J.G."/>
            <person name="Delaux P.M."/>
            <person name="Dal Grande F."/>
            <person name="Keller J."/>
        </authorList>
    </citation>
    <scope>NUCLEOTIDE SEQUENCE [LARGE SCALE GENOMIC DNA]</scope>
    <source>
        <strain evidence="8 9">SAG 2036</strain>
    </source>
</reference>
<protein>
    <recommendedName>
        <fullName evidence="7">AN1-type domain-containing protein</fullName>
    </recommendedName>
</protein>
<gene>
    <name evidence="8" type="ORF">WJX73_009396</name>
</gene>
<evidence type="ECO:0000256" key="5">
    <source>
        <dbReference type="ARBA" id="ARBA00022833"/>
    </source>
</evidence>
<dbReference type="InterPro" id="IPR000058">
    <property type="entry name" value="Znf_AN1"/>
</dbReference>
<organism evidence="8 9">
    <name type="scientific">Symbiochloris irregularis</name>
    <dbReference type="NCBI Taxonomy" id="706552"/>
    <lineage>
        <taxon>Eukaryota</taxon>
        <taxon>Viridiplantae</taxon>
        <taxon>Chlorophyta</taxon>
        <taxon>core chlorophytes</taxon>
        <taxon>Trebouxiophyceae</taxon>
        <taxon>Trebouxiales</taxon>
        <taxon>Trebouxiaceae</taxon>
        <taxon>Symbiochloris</taxon>
    </lineage>
</organism>
<evidence type="ECO:0000256" key="3">
    <source>
        <dbReference type="ARBA" id="ARBA00022737"/>
    </source>
</evidence>
<dbReference type="PROSITE" id="PS51039">
    <property type="entry name" value="ZF_AN1"/>
    <property type="match status" value="2"/>
</dbReference>
<dbReference type="Pfam" id="PF25403">
    <property type="entry name" value="zf-C2H2_ZFAND2"/>
    <property type="match status" value="1"/>
</dbReference>
<keyword evidence="5" id="KW-0862">Zinc</keyword>
<dbReference type="PANTHER" id="PTHR14677">
    <property type="entry name" value="ARSENITE INDUCUBLE RNA ASSOCIATED PROTEIN AIP-1-RELATED"/>
    <property type="match status" value="1"/>
</dbReference>
<comment type="function">
    <text evidence="1">May be involved in environmental stress response.</text>
</comment>
<dbReference type="SUPFAM" id="SSF118310">
    <property type="entry name" value="AN1-like Zinc finger"/>
    <property type="match status" value="2"/>
</dbReference>
<name>A0AAW1P1F0_9CHLO</name>
<dbReference type="EMBL" id="JALJOQ010000069">
    <property type="protein sequence ID" value="KAK9802706.1"/>
    <property type="molecule type" value="Genomic_DNA"/>
</dbReference>
<keyword evidence="9" id="KW-1185">Reference proteome</keyword>
<evidence type="ECO:0000256" key="1">
    <source>
        <dbReference type="ARBA" id="ARBA00003732"/>
    </source>
</evidence>
<evidence type="ECO:0000256" key="4">
    <source>
        <dbReference type="ARBA" id="ARBA00022771"/>
    </source>
</evidence>
<dbReference type="InterPro" id="IPR057357">
    <property type="entry name" value="Znf-C2H2_ZFAND2A/B"/>
</dbReference>
<keyword evidence="3" id="KW-0677">Repeat</keyword>
<dbReference type="InterPro" id="IPR035896">
    <property type="entry name" value="AN1-like_Znf"/>
</dbReference>
<evidence type="ECO:0000256" key="6">
    <source>
        <dbReference type="PROSITE-ProRule" id="PRU00449"/>
    </source>
</evidence>
<dbReference type="GO" id="GO:0008270">
    <property type="term" value="F:zinc ion binding"/>
    <property type="evidence" value="ECO:0007669"/>
    <property type="project" value="UniProtKB-KW"/>
</dbReference>
<dbReference type="Pfam" id="PF01428">
    <property type="entry name" value="zf-AN1"/>
    <property type="match status" value="2"/>
</dbReference>
<dbReference type="Gene3D" id="4.10.1110.10">
    <property type="entry name" value="AN1-like Zinc finger"/>
    <property type="match status" value="2"/>
</dbReference>
<evidence type="ECO:0000256" key="2">
    <source>
        <dbReference type="ARBA" id="ARBA00022723"/>
    </source>
</evidence>
<feature type="domain" description="AN1-type" evidence="7">
    <location>
        <begin position="13"/>
        <end position="61"/>
    </location>
</feature>
<keyword evidence="2" id="KW-0479">Metal-binding</keyword>
<feature type="domain" description="AN1-type" evidence="7">
    <location>
        <begin position="101"/>
        <end position="151"/>
    </location>
</feature>
<evidence type="ECO:0000259" key="7">
    <source>
        <dbReference type="PROSITE" id="PS51039"/>
    </source>
</evidence>
<dbReference type="GO" id="GO:0005737">
    <property type="term" value="C:cytoplasm"/>
    <property type="evidence" value="ECO:0007669"/>
    <property type="project" value="TreeGrafter"/>
</dbReference>
<sequence>MQNTPDASSADLLSLGTHCSLPECQQNDFLPFTCGACGQVYCLEHRTCAGHKCTKAANADFSVIVCPLCAKAVRLVGQEDPNAAFERHSAKDCDPDNYARVHKKKRCPVEHCKEKLVSTNTFQCKSCHSEICLKHRFPADHKCKERAAENAAARLKSSQSSSYGASLPSRWLCLQVRSNQSSAQCARQCYPMWQPSYRM</sequence>
<keyword evidence="4 6" id="KW-0863">Zinc-finger</keyword>
<dbReference type="Proteomes" id="UP001465755">
    <property type="component" value="Unassembled WGS sequence"/>
</dbReference>
<evidence type="ECO:0000313" key="9">
    <source>
        <dbReference type="Proteomes" id="UP001465755"/>
    </source>
</evidence>
<comment type="caution">
    <text evidence="8">The sequence shown here is derived from an EMBL/GenBank/DDBJ whole genome shotgun (WGS) entry which is preliminary data.</text>
</comment>
<accession>A0AAW1P1F0</accession>
<dbReference type="PANTHER" id="PTHR14677:SF20">
    <property type="entry name" value="ZINC FINGER AN1-TYPE CONTAINING 2A-RELATED"/>
    <property type="match status" value="1"/>
</dbReference>
<dbReference type="SMART" id="SM00154">
    <property type="entry name" value="ZnF_AN1"/>
    <property type="match status" value="2"/>
</dbReference>
<evidence type="ECO:0000313" key="8">
    <source>
        <dbReference type="EMBL" id="KAK9802706.1"/>
    </source>
</evidence>